<dbReference type="InterPro" id="IPR009562">
    <property type="entry name" value="DUF1178"/>
</dbReference>
<dbReference type="Proteomes" id="UP000240527">
    <property type="component" value="Chromosome"/>
</dbReference>
<gene>
    <name evidence="1" type="ORF">B7G68_04550</name>
</gene>
<protein>
    <submittedName>
        <fullName evidence="1">DUF1178 domain-containing protein</fullName>
    </submittedName>
</protein>
<evidence type="ECO:0000313" key="1">
    <source>
        <dbReference type="EMBL" id="AVQ01193.1"/>
    </source>
</evidence>
<reference evidence="1 2" key="1">
    <citation type="journal article" date="2015" name="Biotechnol. Bioeng.">
        <title>Genome sequence and phenotypic characterization of Caulobacter segnis.</title>
        <authorList>
            <person name="Patel S."/>
            <person name="Fletcher B."/>
            <person name="Scott D.C."/>
            <person name="Ely B."/>
        </authorList>
    </citation>
    <scope>NUCLEOTIDE SEQUENCE [LARGE SCALE GENOMIC DNA]</scope>
    <source>
        <strain evidence="1 2">TK0059</strain>
    </source>
</reference>
<sequence length="144" mass="15531">MIRYALQCDQAHAFEGWFGSSSDYDDQAARGLVECPVCGSHGVSKQIMAPAVAGTKAQRATPAPDPKMREMMMAAIGEVRRHVEDNFDYVGDAFAKEARAIHEGKSEERGIYGEASPTEVKALVEDGVKVAPLPPGPPKKTEVN</sequence>
<evidence type="ECO:0000313" key="2">
    <source>
        <dbReference type="Proteomes" id="UP000240527"/>
    </source>
</evidence>
<dbReference type="Pfam" id="PF06676">
    <property type="entry name" value="DUF1178"/>
    <property type="match status" value="1"/>
</dbReference>
<dbReference type="EMBL" id="CP027850">
    <property type="protein sequence ID" value="AVQ01193.1"/>
    <property type="molecule type" value="Genomic_DNA"/>
</dbReference>
<organism evidence="1 2">
    <name type="scientific">Caulobacter segnis</name>
    <dbReference type="NCBI Taxonomy" id="88688"/>
    <lineage>
        <taxon>Bacteria</taxon>
        <taxon>Pseudomonadati</taxon>
        <taxon>Pseudomonadota</taxon>
        <taxon>Alphaproteobacteria</taxon>
        <taxon>Caulobacterales</taxon>
        <taxon>Caulobacteraceae</taxon>
        <taxon>Caulobacter</taxon>
    </lineage>
</organism>
<dbReference type="RefSeq" id="WP_013078059.1">
    <property type="nucleotide sequence ID" value="NZ_CP027850.1"/>
</dbReference>
<keyword evidence="2" id="KW-1185">Reference proteome</keyword>
<accession>A0ABM6TDJ9</accession>
<name>A0ABM6TDJ9_9CAUL</name>
<dbReference type="PIRSF" id="PIRSF032131">
    <property type="entry name" value="UCP032131"/>
    <property type="match status" value="1"/>
</dbReference>
<proteinExistence type="predicted"/>